<dbReference type="SUPFAM" id="SSF56112">
    <property type="entry name" value="Protein kinase-like (PK-like)"/>
    <property type="match status" value="1"/>
</dbReference>
<evidence type="ECO:0000256" key="13">
    <source>
        <dbReference type="ARBA" id="ARBA00048679"/>
    </source>
</evidence>
<evidence type="ECO:0000256" key="7">
    <source>
        <dbReference type="ARBA" id="ARBA00022777"/>
    </source>
</evidence>
<evidence type="ECO:0000256" key="2">
    <source>
        <dbReference type="ARBA" id="ARBA00022527"/>
    </source>
</evidence>
<keyword evidence="15" id="KW-0812">Transmembrane</keyword>
<feature type="binding site" evidence="14">
    <location>
        <position position="184"/>
    </location>
    <ligand>
        <name>ATP</name>
        <dbReference type="ChEBI" id="CHEBI:30616"/>
    </ligand>
</feature>
<dbReference type="PROSITE" id="PS00107">
    <property type="entry name" value="PROTEIN_KINASE_ATP"/>
    <property type="match status" value="1"/>
</dbReference>
<evidence type="ECO:0000313" key="18">
    <source>
        <dbReference type="Proteomes" id="UP000291084"/>
    </source>
</evidence>
<keyword evidence="15" id="KW-0472">Membrane</keyword>
<comment type="catalytic activity">
    <reaction evidence="13">
        <text>L-seryl-[protein] + ATP = O-phospho-L-seryl-[protein] + ADP + H(+)</text>
        <dbReference type="Rhea" id="RHEA:17989"/>
        <dbReference type="Rhea" id="RHEA-COMP:9863"/>
        <dbReference type="Rhea" id="RHEA-COMP:11604"/>
        <dbReference type="ChEBI" id="CHEBI:15378"/>
        <dbReference type="ChEBI" id="CHEBI:29999"/>
        <dbReference type="ChEBI" id="CHEBI:30616"/>
        <dbReference type="ChEBI" id="CHEBI:83421"/>
        <dbReference type="ChEBI" id="CHEBI:456216"/>
        <dbReference type="EC" id="2.7.11.1"/>
    </reaction>
</comment>
<evidence type="ECO:0000256" key="4">
    <source>
        <dbReference type="ARBA" id="ARBA00022640"/>
    </source>
</evidence>
<dbReference type="PROSITE" id="PS50011">
    <property type="entry name" value="PROTEIN_KINASE_DOM"/>
    <property type="match status" value="1"/>
</dbReference>
<keyword evidence="18" id="KW-1185">Reference proteome</keyword>
<keyword evidence="9" id="KW-0809">Transit peptide</keyword>
<accession>A0A0S3T112</accession>
<dbReference type="CDD" id="cd14013">
    <property type="entry name" value="STKc_SNT7_plant"/>
    <property type="match status" value="1"/>
</dbReference>
<evidence type="ECO:0000256" key="5">
    <source>
        <dbReference type="ARBA" id="ARBA00022679"/>
    </source>
</evidence>
<sequence>MATVATTGIGVGVTKLQQHQKPRQKSLFLGQRLRIRPSGEAQCSSRLNFSNPTRVVKVFAPGGEWIDTVHNLFVGVGVGLPCSVMQCGDVIYRSTLPKSNGLTLTVPGVILALGTLSYLWATPGVAPGFFDMFVLAFVERLFRPSYKKDDFALGKKLGEGSFGVVYRVSLANKPSSKEGDLVLKKATEYGAVEIWMNERVRRACASSCADFVYGFLESSSKKSAEYWLIWRFEGDATLADLVQSREFPYNVETLILGEVQDLPKGLERENRIIQTIMRQILFALDGLHSTGIVHRDIKPQNIIFSEESRTFKIIDLGAATDLRVGINYIPKEFLLDPRYRYAAPEQYIMSTQTPSAPSVPVATALSPVLWQLNSPDRFDIYSAGLIFLQMAFPGLRTDNSLIQFNRQLKRCDYDIVAWRKTVEPRCGPELRRGFELLDLDGGIGWELLKSMVRYKARQRLSAKAALAHPYFDREGLLALSFMQTLRLQLLRATQQDYGEAAKWITNLMAKSGTQKDGGFTEAQLQELREIEPKMKASAPRNALASALKLQRKIIRTLNESMDELNRRRKSFWWSRWIPREE</sequence>
<protein>
    <recommendedName>
        <fullName evidence="1">non-specific serine/threonine protein kinase</fullName>
        <ecNumber evidence="1">2.7.11.1</ecNumber>
    </recommendedName>
</protein>
<dbReference type="GO" id="GO:0042548">
    <property type="term" value="P:regulation of photosynthesis, light reaction"/>
    <property type="evidence" value="ECO:0007669"/>
    <property type="project" value="UniProtKB-ARBA"/>
</dbReference>
<dbReference type="InterPro" id="IPR011009">
    <property type="entry name" value="Kinase-like_dom_sf"/>
</dbReference>
<name>A0A0S3T112_PHAAN</name>
<keyword evidence="10" id="KW-0793">Thylakoid</keyword>
<dbReference type="GO" id="GO:0004674">
    <property type="term" value="F:protein serine/threonine kinase activity"/>
    <property type="evidence" value="ECO:0007669"/>
    <property type="project" value="UniProtKB-KW"/>
</dbReference>
<gene>
    <name evidence="17" type="primary">Vigan.10G023700</name>
    <name evidence="17" type="ORF">VIGAN_10023700</name>
</gene>
<dbReference type="InterPro" id="IPR017441">
    <property type="entry name" value="Protein_kinase_ATP_BS"/>
</dbReference>
<dbReference type="SMART" id="SM00220">
    <property type="entry name" value="S_TKc"/>
    <property type="match status" value="1"/>
</dbReference>
<dbReference type="OrthoDB" id="10252171at2759"/>
<evidence type="ECO:0000256" key="12">
    <source>
        <dbReference type="ARBA" id="ARBA00047899"/>
    </source>
</evidence>
<keyword evidence="2" id="KW-0723">Serine/threonine-protein kinase</keyword>
<dbReference type="GO" id="GO:0005524">
    <property type="term" value="F:ATP binding"/>
    <property type="evidence" value="ECO:0007669"/>
    <property type="project" value="UniProtKB-UniRule"/>
</dbReference>
<dbReference type="EC" id="2.7.11.1" evidence="1"/>
<dbReference type="Gene3D" id="1.10.510.10">
    <property type="entry name" value="Transferase(Phosphotransferase) domain 1"/>
    <property type="match status" value="1"/>
</dbReference>
<dbReference type="PANTHER" id="PTHR46699">
    <property type="entry name" value="SERINE/THREONINE-PROTEIN KINASE STN8, CHLOROPLASTIC-RELATED"/>
    <property type="match status" value="1"/>
</dbReference>
<keyword evidence="7" id="KW-0418">Kinase</keyword>
<evidence type="ECO:0000256" key="9">
    <source>
        <dbReference type="ARBA" id="ARBA00022946"/>
    </source>
</evidence>
<comment type="subcellular location">
    <subcellularLocation>
        <location evidence="11">Plastid</location>
        <location evidence="11">Chloroplast thylakoid</location>
    </subcellularLocation>
</comment>
<evidence type="ECO:0000256" key="6">
    <source>
        <dbReference type="ARBA" id="ARBA00022741"/>
    </source>
</evidence>
<evidence type="ECO:0000256" key="15">
    <source>
        <dbReference type="SAM" id="Phobius"/>
    </source>
</evidence>
<dbReference type="EMBL" id="AP015043">
    <property type="protein sequence ID" value="BAT98878.1"/>
    <property type="molecule type" value="Genomic_DNA"/>
</dbReference>
<evidence type="ECO:0000313" key="17">
    <source>
        <dbReference type="EMBL" id="BAT98878.1"/>
    </source>
</evidence>
<reference evidence="17 18" key="1">
    <citation type="journal article" date="2015" name="Sci. Rep.">
        <title>The power of single molecule real-time sequencing technology in the de novo assembly of a eukaryotic genome.</title>
        <authorList>
            <person name="Sakai H."/>
            <person name="Naito K."/>
            <person name="Ogiso-Tanaka E."/>
            <person name="Takahashi Y."/>
            <person name="Iseki K."/>
            <person name="Muto C."/>
            <person name="Satou K."/>
            <person name="Teruya K."/>
            <person name="Shiroma A."/>
            <person name="Shimoji M."/>
            <person name="Hirano T."/>
            <person name="Itoh T."/>
            <person name="Kaga A."/>
            <person name="Tomooka N."/>
        </authorList>
    </citation>
    <scope>NUCLEOTIDE SEQUENCE [LARGE SCALE GENOMIC DNA]</scope>
    <source>
        <strain evidence="18">cv. Shumari</strain>
    </source>
</reference>
<evidence type="ECO:0000256" key="8">
    <source>
        <dbReference type="ARBA" id="ARBA00022840"/>
    </source>
</evidence>
<dbReference type="Pfam" id="PF00069">
    <property type="entry name" value="Pkinase"/>
    <property type="match status" value="1"/>
</dbReference>
<dbReference type="PROSITE" id="PS00108">
    <property type="entry name" value="PROTEIN_KINASE_ST"/>
    <property type="match status" value="1"/>
</dbReference>
<feature type="domain" description="Protein kinase" evidence="16">
    <location>
        <begin position="151"/>
        <end position="471"/>
    </location>
</feature>
<evidence type="ECO:0000256" key="3">
    <source>
        <dbReference type="ARBA" id="ARBA00022528"/>
    </source>
</evidence>
<evidence type="ECO:0000256" key="1">
    <source>
        <dbReference type="ARBA" id="ARBA00012513"/>
    </source>
</evidence>
<evidence type="ECO:0000256" key="11">
    <source>
        <dbReference type="ARBA" id="ARBA00046272"/>
    </source>
</evidence>
<feature type="transmembrane region" description="Helical" evidence="15">
    <location>
        <begin position="101"/>
        <end position="119"/>
    </location>
</feature>
<dbReference type="AlphaFoldDB" id="A0A0S3T112"/>
<keyword evidence="6 14" id="KW-0547">Nucleotide-binding</keyword>
<dbReference type="FunFam" id="1.10.510.10:FF:000678">
    <property type="entry name" value="Serine/threonine-protein kinase STN7, chloroplastic"/>
    <property type="match status" value="1"/>
</dbReference>
<keyword evidence="8 14" id="KW-0067">ATP-binding</keyword>
<keyword evidence="4" id="KW-0934">Plastid</keyword>
<dbReference type="InterPro" id="IPR008271">
    <property type="entry name" value="Ser/Thr_kinase_AS"/>
</dbReference>
<keyword evidence="3" id="KW-0150">Chloroplast</keyword>
<dbReference type="Gene3D" id="3.30.200.20">
    <property type="entry name" value="Phosphorylase Kinase, domain 1"/>
    <property type="match status" value="1"/>
</dbReference>
<dbReference type="GO" id="GO:0009534">
    <property type="term" value="C:chloroplast thylakoid"/>
    <property type="evidence" value="ECO:0007669"/>
    <property type="project" value="UniProtKB-SubCell"/>
</dbReference>
<evidence type="ECO:0000256" key="10">
    <source>
        <dbReference type="ARBA" id="ARBA00023078"/>
    </source>
</evidence>
<proteinExistence type="predicted"/>
<keyword evidence="15" id="KW-1133">Transmembrane helix</keyword>
<organism evidence="17 18">
    <name type="scientific">Vigna angularis var. angularis</name>
    <dbReference type="NCBI Taxonomy" id="157739"/>
    <lineage>
        <taxon>Eukaryota</taxon>
        <taxon>Viridiplantae</taxon>
        <taxon>Streptophyta</taxon>
        <taxon>Embryophyta</taxon>
        <taxon>Tracheophyta</taxon>
        <taxon>Spermatophyta</taxon>
        <taxon>Magnoliopsida</taxon>
        <taxon>eudicotyledons</taxon>
        <taxon>Gunneridae</taxon>
        <taxon>Pentapetalae</taxon>
        <taxon>rosids</taxon>
        <taxon>fabids</taxon>
        <taxon>Fabales</taxon>
        <taxon>Fabaceae</taxon>
        <taxon>Papilionoideae</taxon>
        <taxon>50 kb inversion clade</taxon>
        <taxon>NPAAA clade</taxon>
        <taxon>indigoferoid/millettioid clade</taxon>
        <taxon>Phaseoleae</taxon>
        <taxon>Vigna</taxon>
    </lineage>
</organism>
<evidence type="ECO:0000256" key="14">
    <source>
        <dbReference type="PROSITE-ProRule" id="PRU10141"/>
    </source>
</evidence>
<comment type="catalytic activity">
    <reaction evidence="12">
        <text>L-threonyl-[protein] + ATP = O-phospho-L-threonyl-[protein] + ADP + H(+)</text>
        <dbReference type="Rhea" id="RHEA:46608"/>
        <dbReference type="Rhea" id="RHEA-COMP:11060"/>
        <dbReference type="Rhea" id="RHEA-COMP:11605"/>
        <dbReference type="ChEBI" id="CHEBI:15378"/>
        <dbReference type="ChEBI" id="CHEBI:30013"/>
        <dbReference type="ChEBI" id="CHEBI:30616"/>
        <dbReference type="ChEBI" id="CHEBI:61977"/>
        <dbReference type="ChEBI" id="CHEBI:456216"/>
        <dbReference type="EC" id="2.7.11.1"/>
    </reaction>
</comment>
<evidence type="ECO:0000259" key="16">
    <source>
        <dbReference type="PROSITE" id="PS50011"/>
    </source>
</evidence>
<dbReference type="Proteomes" id="UP000291084">
    <property type="component" value="Chromosome 10"/>
</dbReference>
<dbReference type="InterPro" id="IPR000719">
    <property type="entry name" value="Prot_kinase_dom"/>
</dbReference>
<dbReference type="PANTHER" id="PTHR46699:SF4">
    <property type="entry name" value="SERINE_THREONINE-PROTEIN KINASE STN7, CHLOROPLASTIC"/>
    <property type="match status" value="1"/>
</dbReference>
<keyword evidence="5" id="KW-0808">Transferase</keyword>